<sequence length="104" mass="11523">MRARAGAQDLRIEAGIWSSGVIGVKCGQKEKLLKCHRSVYFSLVLRGDTSCEGHQHVESRTLEGKPVGLREHGEMLAQPSRFKVQLIRTSEMCGRHPTSSILPP</sequence>
<dbReference type="AlphaFoldDB" id="A0A3R7MBW0"/>
<keyword evidence="2" id="KW-1185">Reference proteome</keyword>
<proteinExistence type="predicted"/>
<dbReference type="EMBL" id="QCYY01002141">
    <property type="protein sequence ID" value="ROT72507.1"/>
    <property type="molecule type" value="Genomic_DNA"/>
</dbReference>
<reference evidence="1 2" key="2">
    <citation type="submission" date="2019-01" db="EMBL/GenBank/DDBJ databases">
        <title>The decoding of complex shrimp genome reveals the adaptation for benthos swimmer, frequently molting mechanism and breeding impact on genome.</title>
        <authorList>
            <person name="Sun Y."/>
            <person name="Gao Y."/>
            <person name="Yu Y."/>
        </authorList>
    </citation>
    <scope>NUCLEOTIDE SEQUENCE [LARGE SCALE GENOMIC DNA]</scope>
    <source>
        <tissue evidence="1">Muscle</tissue>
    </source>
</reference>
<dbReference type="Proteomes" id="UP000283509">
    <property type="component" value="Unassembled WGS sequence"/>
</dbReference>
<accession>A0A3R7MBW0</accession>
<reference evidence="1 2" key="1">
    <citation type="submission" date="2018-04" db="EMBL/GenBank/DDBJ databases">
        <authorList>
            <person name="Zhang X."/>
            <person name="Yuan J."/>
            <person name="Li F."/>
            <person name="Xiang J."/>
        </authorList>
    </citation>
    <scope>NUCLEOTIDE SEQUENCE [LARGE SCALE GENOMIC DNA]</scope>
    <source>
        <tissue evidence="1">Muscle</tissue>
    </source>
</reference>
<name>A0A3R7MBW0_PENVA</name>
<organism evidence="1 2">
    <name type="scientific">Penaeus vannamei</name>
    <name type="common">Whiteleg shrimp</name>
    <name type="synonym">Litopenaeus vannamei</name>
    <dbReference type="NCBI Taxonomy" id="6689"/>
    <lineage>
        <taxon>Eukaryota</taxon>
        <taxon>Metazoa</taxon>
        <taxon>Ecdysozoa</taxon>
        <taxon>Arthropoda</taxon>
        <taxon>Crustacea</taxon>
        <taxon>Multicrustacea</taxon>
        <taxon>Malacostraca</taxon>
        <taxon>Eumalacostraca</taxon>
        <taxon>Eucarida</taxon>
        <taxon>Decapoda</taxon>
        <taxon>Dendrobranchiata</taxon>
        <taxon>Penaeoidea</taxon>
        <taxon>Penaeidae</taxon>
        <taxon>Penaeus</taxon>
    </lineage>
</organism>
<evidence type="ECO:0000313" key="1">
    <source>
        <dbReference type="EMBL" id="ROT72507.1"/>
    </source>
</evidence>
<gene>
    <name evidence="1" type="ORF">C7M84_009095</name>
</gene>
<comment type="caution">
    <text evidence="1">The sequence shown here is derived from an EMBL/GenBank/DDBJ whole genome shotgun (WGS) entry which is preliminary data.</text>
</comment>
<protein>
    <submittedName>
        <fullName evidence="1">Uncharacterized protein</fullName>
    </submittedName>
</protein>
<evidence type="ECO:0000313" key="2">
    <source>
        <dbReference type="Proteomes" id="UP000283509"/>
    </source>
</evidence>